<reference evidence="1" key="1">
    <citation type="submission" date="2020-11" db="EMBL/GenBank/DDBJ databases">
        <title>Nocardioides sp. nov., isolated from Soil of Cynanchum wilfordii Hemsley rhizosphere.</title>
        <authorList>
            <person name="Lee J.-S."/>
            <person name="Suh M.K."/>
            <person name="Kim J.-S."/>
        </authorList>
    </citation>
    <scope>NUCLEOTIDE SEQUENCE</scope>
    <source>
        <strain evidence="1">KCTC 19275</strain>
    </source>
</reference>
<dbReference type="AlphaFoldDB" id="A0A930VKX2"/>
<keyword evidence="2" id="KW-1185">Reference proteome</keyword>
<evidence type="ECO:0000313" key="2">
    <source>
        <dbReference type="Proteomes" id="UP000640489"/>
    </source>
</evidence>
<proteinExistence type="predicted"/>
<dbReference type="Gene3D" id="3.30.70.20">
    <property type="match status" value="1"/>
</dbReference>
<comment type="caution">
    <text evidence="1">The sequence shown here is derived from an EMBL/GenBank/DDBJ whole genome shotgun (WGS) entry which is preliminary data.</text>
</comment>
<evidence type="ECO:0000313" key="1">
    <source>
        <dbReference type="EMBL" id="MBF4765775.1"/>
    </source>
</evidence>
<organism evidence="1 2">
    <name type="scientific">Nocardioides islandensis</name>
    <dbReference type="NCBI Taxonomy" id="433663"/>
    <lineage>
        <taxon>Bacteria</taxon>
        <taxon>Bacillati</taxon>
        <taxon>Actinomycetota</taxon>
        <taxon>Actinomycetes</taxon>
        <taxon>Propionibacteriales</taxon>
        <taxon>Nocardioidaceae</taxon>
        <taxon>Nocardioides</taxon>
    </lineage>
</organism>
<protein>
    <submittedName>
        <fullName evidence="1">Ferredoxin</fullName>
    </submittedName>
</protein>
<accession>A0A930VKX2</accession>
<dbReference type="Pfam" id="PF13459">
    <property type="entry name" value="Fer4_15"/>
    <property type="match status" value="1"/>
</dbReference>
<name>A0A930VKX2_9ACTN</name>
<dbReference type="EMBL" id="JADKPN010000018">
    <property type="protein sequence ID" value="MBF4765775.1"/>
    <property type="molecule type" value="Genomic_DNA"/>
</dbReference>
<gene>
    <name evidence="1" type="ORF">ISU07_21800</name>
</gene>
<dbReference type="Proteomes" id="UP000640489">
    <property type="component" value="Unassembled WGS sequence"/>
</dbReference>
<dbReference type="SUPFAM" id="SSF54862">
    <property type="entry name" value="4Fe-4S ferredoxins"/>
    <property type="match status" value="1"/>
</dbReference>
<sequence length="70" mass="7777">MRLEIDWTRCDGHGLCARLLPERIGLDDAGFPVLGDRMVEGDDLTHARRAVSACPRLALRLERAPTPAPR</sequence>
<dbReference type="RefSeq" id="WP_194708956.1">
    <property type="nucleotide sequence ID" value="NZ_JADKPN010000018.1"/>
</dbReference>